<proteinExistence type="predicted"/>
<dbReference type="AlphaFoldDB" id="A0A9D2EJL0"/>
<accession>A0A9D2EJL0</accession>
<feature type="transmembrane region" description="Helical" evidence="1">
    <location>
        <begin position="135"/>
        <end position="153"/>
    </location>
</feature>
<dbReference type="EMBL" id="DXBR01000033">
    <property type="protein sequence ID" value="HIZ38809.1"/>
    <property type="molecule type" value="Genomic_DNA"/>
</dbReference>
<keyword evidence="1" id="KW-0472">Membrane</keyword>
<reference evidence="2" key="2">
    <citation type="submission" date="2021-04" db="EMBL/GenBank/DDBJ databases">
        <authorList>
            <person name="Gilroy R."/>
        </authorList>
    </citation>
    <scope>NUCLEOTIDE SEQUENCE</scope>
    <source>
        <strain evidence="2">CHK179-28034</strain>
    </source>
</reference>
<evidence type="ECO:0000313" key="2">
    <source>
        <dbReference type="EMBL" id="HIZ38809.1"/>
    </source>
</evidence>
<organism evidence="2 3">
    <name type="scientific">Candidatus Anaerobutyricum stercoris</name>
    <dbReference type="NCBI Taxonomy" id="2838457"/>
    <lineage>
        <taxon>Bacteria</taxon>
        <taxon>Bacillati</taxon>
        <taxon>Bacillota</taxon>
        <taxon>Clostridia</taxon>
        <taxon>Lachnospirales</taxon>
        <taxon>Lachnospiraceae</taxon>
        <taxon>Anaerobutyricum</taxon>
    </lineage>
</organism>
<reference evidence="2" key="1">
    <citation type="journal article" date="2021" name="PeerJ">
        <title>Extensive microbial diversity within the chicken gut microbiome revealed by metagenomics and culture.</title>
        <authorList>
            <person name="Gilroy R."/>
            <person name="Ravi A."/>
            <person name="Getino M."/>
            <person name="Pursley I."/>
            <person name="Horton D.L."/>
            <person name="Alikhan N.F."/>
            <person name="Baker D."/>
            <person name="Gharbi K."/>
            <person name="Hall N."/>
            <person name="Watson M."/>
            <person name="Adriaenssens E.M."/>
            <person name="Foster-Nyarko E."/>
            <person name="Jarju S."/>
            <person name="Secka A."/>
            <person name="Antonio M."/>
            <person name="Oren A."/>
            <person name="Chaudhuri R.R."/>
            <person name="La Ragione R."/>
            <person name="Hildebrand F."/>
            <person name="Pallen M.J."/>
        </authorList>
    </citation>
    <scope>NUCLEOTIDE SEQUENCE</scope>
    <source>
        <strain evidence="2">CHK179-28034</strain>
    </source>
</reference>
<keyword evidence="1" id="KW-1133">Transmembrane helix</keyword>
<gene>
    <name evidence="2" type="ORF">H9968_02630</name>
</gene>
<sequence length="168" mass="20538">MDRLDDRYDFDWLPGFKEMMACQEEKPEMEEDQQMLPPEELQREEQMNWNDFEYMIRMLPAAAREVWAVVDALLDRFEFEGSSMYAEYPDKNAVLKIVDMIYDKLKYYETEQMENKVDGTQGKNCYYMPPEERGVQTPFKHLILIIICWNMAYRRQRYRRRKKIFPHS</sequence>
<evidence type="ECO:0000313" key="3">
    <source>
        <dbReference type="Proteomes" id="UP000824049"/>
    </source>
</evidence>
<evidence type="ECO:0000256" key="1">
    <source>
        <dbReference type="SAM" id="Phobius"/>
    </source>
</evidence>
<protein>
    <submittedName>
        <fullName evidence="2">Uncharacterized protein</fullName>
    </submittedName>
</protein>
<dbReference type="Proteomes" id="UP000824049">
    <property type="component" value="Unassembled WGS sequence"/>
</dbReference>
<name>A0A9D2EJL0_9FIRM</name>
<keyword evidence="1" id="KW-0812">Transmembrane</keyword>
<comment type="caution">
    <text evidence="2">The sequence shown here is derived from an EMBL/GenBank/DDBJ whole genome shotgun (WGS) entry which is preliminary data.</text>
</comment>